<dbReference type="EMBL" id="JAMQAW010000025">
    <property type="protein sequence ID" value="MCM2390680.1"/>
    <property type="molecule type" value="Genomic_DNA"/>
</dbReference>
<dbReference type="Gene3D" id="2.40.260.10">
    <property type="entry name" value="Sortase"/>
    <property type="match status" value="1"/>
</dbReference>
<keyword evidence="4" id="KW-1185">Reference proteome</keyword>
<dbReference type="NCBIfam" id="NF033748">
    <property type="entry name" value="class_F_sortase"/>
    <property type="match status" value="1"/>
</dbReference>
<dbReference type="SUPFAM" id="SSF63817">
    <property type="entry name" value="Sortase"/>
    <property type="match status" value="1"/>
</dbReference>
<dbReference type="InterPro" id="IPR005754">
    <property type="entry name" value="Sortase"/>
</dbReference>
<name>A0ABT0URF9_9ACTN</name>
<accession>A0ABT0URF9</accession>
<dbReference type="InterPro" id="IPR023365">
    <property type="entry name" value="Sortase_dom-sf"/>
</dbReference>
<feature type="compositionally biased region" description="Pro residues" evidence="2">
    <location>
        <begin position="32"/>
        <end position="41"/>
    </location>
</feature>
<dbReference type="Pfam" id="PF04203">
    <property type="entry name" value="Sortase"/>
    <property type="match status" value="1"/>
</dbReference>
<dbReference type="InterPro" id="IPR042001">
    <property type="entry name" value="Sortase_F"/>
</dbReference>
<dbReference type="CDD" id="cd05829">
    <property type="entry name" value="Sortase_F"/>
    <property type="match status" value="1"/>
</dbReference>
<comment type="caution">
    <text evidence="3">The sequence shown here is derived from an EMBL/GenBank/DDBJ whole genome shotgun (WGS) entry which is preliminary data.</text>
</comment>
<evidence type="ECO:0000256" key="2">
    <source>
        <dbReference type="SAM" id="MobiDB-lite"/>
    </source>
</evidence>
<reference evidence="3" key="1">
    <citation type="submission" date="2022-06" db="EMBL/GenBank/DDBJ databases">
        <title>Genome public.</title>
        <authorList>
            <person name="Sun Q."/>
        </authorList>
    </citation>
    <scope>NUCLEOTIDE SEQUENCE</scope>
    <source>
        <strain evidence="3">CWNU-1</strain>
    </source>
</reference>
<gene>
    <name evidence="3" type="ORF">NBG84_20655</name>
</gene>
<evidence type="ECO:0000256" key="1">
    <source>
        <dbReference type="ARBA" id="ARBA00022801"/>
    </source>
</evidence>
<keyword evidence="1" id="KW-0378">Hydrolase</keyword>
<dbReference type="Proteomes" id="UP001431429">
    <property type="component" value="Unassembled WGS sequence"/>
</dbReference>
<dbReference type="RefSeq" id="WP_250921011.1">
    <property type="nucleotide sequence ID" value="NZ_JAMQAW010000025.1"/>
</dbReference>
<sequence length="209" mass="22389">MWTASQRGRWCTLLCVLLLGLFLLRTGVSPGPGPNGGPPQPAAAHQRVVSKPSAAGPLPHSPPLRISLPSIRVDAPLARVGLDQHGSIITPPLSRPDLAGWYTGAVAPGERGTSVVVGHLDNTAGPAVFYLLGALAPGSRVEILRKDGRTAVFETYGTETHRQRDFPAERVYADGPRAELRLITCGGRYSERDGYEENVVVFARLVDVR</sequence>
<organism evidence="3 4">
    <name type="scientific">Streptomyces albipurpureus</name>
    <dbReference type="NCBI Taxonomy" id="2897419"/>
    <lineage>
        <taxon>Bacteria</taxon>
        <taxon>Bacillati</taxon>
        <taxon>Actinomycetota</taxon>
        <taxon>Actinomycetes</taxon>
        <taxon>Kitasatosporales</taxon>
        <taxon>Streptomycetaceae</taxon>
        <taxon>Streptomyces</taxon>
    </lineage>
</organism>
<feature type="region of interest" description="Disordered" evidence="2">
    <location>
        <begin position="32"/>
        <end position="62"/>
    </location>
</feature>
<evidence type="ECO:0000313" key="4">
    <source>
        <dbReference type="Proteomes" id="UP001431429"/>
    </source>
</evidence>
<protein>
    <submittedName>
        <fullName evidence="3">Class F sortase</fullName>
    </submittedName>
</protein>
<evidence type="ECO:0000313" key="3">
    <source>
        <dbReference type="EMBL" id="MCM2390680.1"/>
    </source>
</evidence>
<proteinExistence type="predicted"/>